<gene>
    <name evidence="1" type="ORF">BBJ29_002628</name>
    <name evidence="2" type="ORF">BBP00_00005423</name>
</gene>
<dbReference type="OrthoDB" id="111838at2759"/>
<proteinExistence type="predicted"/>
<dbReference type="AlphaFoldDB" id="A0A3F2RNY3"/>
<dbReference type="Proteomes" id="UP000277300">
    <property type="component" value="Unassembled WGS sequence"/>
</dbReference>
<evidence type="ECO:0000313" key="2">
    <source>
        <dbReference type="EMBL" id="RLN61400.1"/>
    </source>
</evidence>
<evidence type="ECO:0000313" key="4">
    <source>
        <dbReference type="Proteomes" id="UP000284657"/>
    </source>
</evidence>
<dbReference type="Proteomes" id="UP000284657">
    <property type="component" value="Unassembled WGS sequence"/>
</dbReference>
<evidence type="ECO:0000313" key="3">
    <source>
        <dbReference type="Proteomes" id="UP000277300"/>
    </source>
</evidence>
<dbReference type="EMBL" id="MBDO02000158">
    <property type="protein sequence ID" value="RLN61400.1"/>
    <property type="molecule type" value="Genomic_DNA"/>
</dbReference>
<evidence type="ECO:0000313" key="1">
    <source>
        <dbReference type="EMBL" id="RLN50596.1"/>
    </source>
</evidence>
<reference evidence="3 4" key="1">
    <citation type="submission" date="2018-07" db="EMBL/GenBank/DDBJ databases">
        <title>Genome sequencing of oomycete isolates from Chile give support for New Zealand origin for Phytophthora kernoviae and make available the first Nothophytophthora sp. genome.</title>
        <authorList>
            <person name="Studholme D.J."/>
            <person name="Sanfuentes E."/>
            <person name="Panda P."/>
            <person name="Hill R."/>
            <person name="Sambles C."/>
            <person name="Grant M."/>
            <person name="Williams N.M."/>
            <person name="Mcdougal R.L."/>
        </authorList>
    </citation>
    <scope>NUCLEOTIDE SEQUENCE [LARGE SCALE GENOMIC DNA]</scope>
    <source>
        <strain evidence="2">Chile6</strain>
        <strain evidence="1">Chile7</strain>
    </source>
</reference>
<comment type="caution">
    <text evidence="2">The sequence shown here is derived from an EMBL/GenBank/DDBJ whole genome shotgun (WGS) entry which is preliminary data.</text>
</comment>
<name>A0A3F2RNY3_9STRA</name>
<dbReference type="EMBL" id="MBAD02001999">
    <property type="protein sequence ID" value="RLN50596.1"/>
    <property type="molecule type" value="Genomic_DNA"/>
</dbReference>
<protein>
    <submittedName>
        <fullName evidence="2">Uncharacterized protein</fullName>
    </submittedName>
</protein>
<accession>A0A3F2RNY3</accession>
<sequence>MEIVDKSGFDEAIEMELTGNANLEVALYAPNGCSLEETTQLKNESFNIPLGETGLTLKIAMDLELRKKISLQPHGSTAVAGAIAELQSLTAGSLRRETFYDVEITSNVSSELAQSGIDMAIELALAPSFQASISLLKGLAEVGVKAEFLVFLDLNSTFQANPIPGLSSEYLDASSLWRIGNCKLPHFMEYNCNAGYGEVNISIPISAGVSAIGTTTELNLVSSSDRTGYSLFSGCVATAYDAEVILSTATNAVSSLSDDKRLALQTIIVWVLGMTDIDPSFVNITSVSGDTGEISIQLSVPPSLGNLYPNASDFETEE</sequence>
<organism evidence="2 3">
    <name type="scientific">Phytophthora kernoviae</name>
    <dbReference type="NCBI Taxonomy" id="325452"/>
    <lineage>
        <taxon>Eukaryota</taxon>
        <taxon>Sar</taxon>
        <taxon>Stramenopiles</taxon>
        <taxon>Oomycota</taxon>
        <taxon>Peronosporomycetes</taxon>
        <taxon>Peronosporales</taxon>
        <taxon>Peronosporaceae</taxon>
        <taxon>Phytophthora</taxon>
    </lineage>
</organism>